<dbReference type="SUPFAM" id="SSF51735">
    <property type="entry name" value="NAD(P)-binding Rossmann-fold domains"/>
    <property type="match status" value="1"/>
</dbReference>
<dbReference type="InterPro" id="IPR050425">
    <property type="entry name" value="NAD(P)_dehydrat-like"/>
</dbReference>
<dbReference type="EC" id="1.1.1.195" evidence="3"/>
<sequence>MIEETVVVTGANGFIASWIVKKLLERGYNVRGAVRSPEDMRKVGHLLELPGAKERLVLYKAELMGEGAYDEVVAGADYVLHTAGAVVMEALEDPQKEILDPAVEGTLSVLRSAASAKTVRRVVYTSSSTAVIFSDRFVSRSEDGVVDESWWSDSEFCKKGEFWYHLGKLQAEQAAFDFAKQAPFDLVTILPCTVIGGMLQPGVNWTSNELIRILSGVDRRDDHLPIPPNTCFVDVEDVALAHILAMENPNAEGRYLAFGQSMNNDQLAALLGKLYPEYTKVLKPDMKGMDEETFMRPSFKFSTEKLKSLGLKFTPVEEAVKKGVETLKQRNLL</sequence>
<dbReference type="EMBL" id="JX984609">
    <property type="protein sequence ID" value="AGS57529.1"/>
    <property type="molecule type" value="mRNA"/>
</dbReference>
<proteinExistence type="evidence at transcript level"/>
<dbReference type="BRENDA" id="1.1.1.195">
    <property type="organism ID" value="14431"/>
</dbReference>
<name>T1SEU9_9MARC</name>
<dbReference type="CDD" id="cd08958">
    <property type="entry name" value="FR_SDR_e"/>
    <property type="match status" value="1"/>
</dbReference>
<dbReference type="InterPro" id="IPR036291">
    <property type="entry name" value="NAD(P)-bd_dom_sf"/>
</dbReference>
<dbReference type="PANTHER" id="PTHR10366">
    <property type="entry name" value="NAD DEPENDENT EPIMERASE/DEHYDRATASE"/>
    <property type="match status" value="1"/>
</dbReference>
<dbReference type="FunFam" id="3.40.50.720:FF:000085">
    <property type="entry name" value="Dihydroflavonol reductase"/>
    <property type="match status" value="1"/>
</dbReference>
<reference evidence="3" key="1">
    <citation type="journal article" date="2013" name="Plant Physiol. Biochem.">
        <title>Molecular cloning and biochemical characterization of two cinnamyl alcohol dehydrogenases from a liverwort Plagiochasma appendiculatum.</title>
        <authorList>
            <person name="Sun Y."/>
            <person name="Wu Y."/>
            <person name="Zhao Y."/>
            <person name="Han X."/>
            <person name="Lou H."/>
            <person name="Cheng A."/>
        </authorList>
    </citation>
    <scope>NUCLEOTIDE SEQUENCE</scope>
</reference>
<dbReference type="AlphaFoldDB" id="T1SEU9"/>
<organism evidence="3">
    <name type="scientific">Plagiochasma appendiculatum</name>
    <dbReference type="NCBI Taxonomy" id="157224"/>
    <lineage>
        <taxon>Eukaryota</taxon>
        <taxon>Viridiplantae</taxon>
        <taxon>Streptophyta</taxon>
        <taxon>Embryophyta</taxon>
        <taxon>Marchantiophyta</taxon>
        <taxon>Marchantiopsida</taxon>
        <taxon>Marchantiidae</taxon>
        <taxon>Marchantiales</taxon>
        <taxon>Aytoniaceae</taxon>
        <taxon>Plagiochasma</taxon>
    </lineage>
</organism>
<dbReference type="PANTHER" id="PTHR10366:SF852">
    <property type="entry name" value="CINNAMOYL-COA REDUCTASE CAD2"/>
    <property type="match status" value="1"/>
</dbReference>
<keyword evidence="1 3" id="KW-0560">Oxidoreductase</keyword>
<dbReference type="GO" id="GO:0045551">
    <property type="term" value="F:cinnamyl-alcohol dehydrogenase activity"/>
    <property type="evidence" value="ECO:0007669"/>
    <property type="project" value="UniProtKB-EC"/>
</dbReference>
<dbReference type="InterPro" id="IPR001509">
    <property type="entry name" value="Epimerase_deHydtase"/>
</dbReference>
<feature type="domain" description="NAD-dependent epimerase/dehydratase" evidence="2">
    <location>
        <begin position="6"/>
        <end position="252"/>
    </location>
</feature>
<dbReference type="Gene3D" id="3.40.50.720">
    <property type="entry name" value="NAD(P)-binding Rossmann-like Domain"/>
    <property type="match status" value="1"/>
</dbReference>
<accession>T1SEU9</accession>
<evidence type="ECO:0000313" key="3">
    <source>
        <dbReference type="EMBL" id="AGS57529.1"/>
    </source>
</evidence>
<protein>
    <submittedName>
        <fullName evidence="3">Cinnamyl alcohol dehydrogenase 2</fullName>
        <ecNumber evidence="3">1.1.1.195</ecNumber>
    </submittedName>
</protein>
<dbReference type="Pfam" id="PF01370">
    <property type="entry name" value="Epimerase"/>
    <property type="match status" value="1"/>
</dbReference>
<evidence type="ECO:0000259" key="2">
    <source>
        <dbReference type="Pfam" id="PF01370"/>
    </source>
</evidence>
<evidence type="ECO:0000256" key="1">
    <source>
        <dbReference type="ARBA" id="ARBA00023002"/>
    </source>
</evidence>